<dbReference type="Proteomes" id="UP000095009">
    <property type="component" value="Unassembled WGS sequence"/>
</dbReference>
<dbReference type="FunFam" id="4.10.860.10:FF:000001">
    <property type="entry name" value="Eukaryotic translation initiation factor 3 subunit A"/>
    <property type="match status" value="1"/>
</dbReference>
<keyword evidence="3 7" id="KW-0396">Initiation factor</keyword>
<evidence type="ECO:0000256" key="1">
    <source>
        <dbReference type="ARBA" id="ARBA00004496"/>
    </source>
</evidence>
<dbReference type="Pfam" id="PF22591">
    <property type="entry name" value="eIF3a_PCI_TPR-like"/>
    <property type="match status" value="1"/>
</dbReference>
<dbReference type="AlphaFoldDB" id="A0A1E3PJI0"/>
<gene>
    <name evidence="7" type="primary">TIF32</name>
    <name evidence="10" type="ORF">NADFUDRAFT_82631</name>
</gene>
<keyword evidence="4 7" id="KW-0694">RNA-binding</keyword>
<evidence type="ECO:0000256" key="2">
    <source>
        <dbReference type="ARBA" id="ARBA00022490"/>
    </source>
</evidence>
<dbReference type="SMART" id="SM00088">
    <property type="entry name" value="PINT"/>
    <property type="match status" value="1"/>
</dbReference>
<dbReference type="PANTHER" id="PTHR14005:SF0">
    <property type="entry name" value="EUKARYOTIC TRANSLATION INITIATION FACTOR 3 SUBUNIT A"/>
    <property type="match status" value="1"/>
</dbReference>
<feature type="compositionally biased region" description="Basic and acidic residues" evidence="8">
    <location>
        <begin position="800"/>
        <end position="864"/>
    </location>
</feature>
<dbReference type="InterPro" id="IPR000717">
    <property type="entry name" value="PCI_dom"/>
</dbReference>
<dbReference type="Gene3D" id="4.10.860.10">
    <property type="entry name" value="UVR domain"/>
    <property type="match status" value="1"/>
</dbReference>
<evidence type="ECO:0000256" key="4">
    <source>
        <dbReference type="ARBA" id="ARBA00022884"/>
    </source>
</evidence>
<dbReference type="STRING" id="857566.A0A1E3PJI0"/>
<comment type="similarity">
    <text evidence="7">Belongs to the eIF-3 subunit A family.</text>
</comment>
<dbReference type="Gene3D" id="1.25.40.860">
    <property type="match status" value="1"/>
</dbReference>
<dbReference type="GO" id="GO:0071540">
    <property type="term" value="C:eukaryotic translation initiation factor 3 complex, eIF3e"/>
    <property type="evidence" value="ECO:0007669"/>
    <property type="project" value="EnsemblFungi"/>
</dbReference>
<reference evidence="10 11" key="1">
    <citation type="journal article" date="2016" name="Proc. Natl. Acad. Sci. U.S.A.">
        <title>Comparative genomics of biotechnologically important yeasts.</title>
        <authorList>
            <person name="Riley R."/>
            <person name="Haridas S."/>
            <person name="Wolfe K.H."/>
            <person name="Lopes M.R."/>
            <person name="Hittinger C.T."/>
            <person name="Goeker M."/>
            <person name="Salamov A.A."/>
            <person name="Wisecaver J.H."/>
            <person name="Long T.M."/>
            <person name="Calvey C.H."/>
            <person name="Aerts A.L."/>
            <person name="Barry K.W."/>
            <person name="Choi C."/>
            <person name="Clum A."/>
            <person name="Coughlan A.Y."/>
            <person name="Deshpande S."/>
            <person name="Douglass A.P."/>
            <person name="Hanson S.J."/>
            <person name="Klenk H.-P."/>
            <person name="LaButti K.M."/>
            <person name="Lapidus A."/>
            <person name="Lindquist E.A."/>
            <person name="Lipzen A.M."/>
            <person name="Meier-Kolthoff J.P."/>
            <person name="Ohm R.A."/>
            <person name="Otillar R.P."/>
            <person name="Pangilinan J.L."/>
            <person name="Peng Y."/>
            <person name="Rokas A."/>
            <person name="Rosa C.A."/>
            <person name="Scheuner C."/>
            <person name="Sibirny A.A."/>
            <person name="Slot J.C."/>
            <person name="Stielow J.B."/>
            <person name="Sun H."/>
            <person name="Kurtzman C.P."/>
            <person name="Blackwell M."/>
            <person name="Grigoriev I.V."/>
            <person name="Jeffries T.W."/>
        </authorList>
    </citation>
    <scope>NUCLEOTIDE SEQUENCE [LARGE SCALE GENOMIC DNA]</scope>
    <source>
        <strain evidence="10 11">DSM 6958</strain>
    </source>
</reference>
<dbReference type="GO" id="GO:0043614">
    <property type="term" value="C:multi-eIF complex"/>
    <property type="evidence" value="ECO:0007669"/>
    <property type="project" value="TreeGrafter"/>
</dbReference>
<evidence type="ECO:0000256" key="8">
    <source>
        <dbReference type="SAM" id="MobiDB-lite"/>
    </source>
</evidence>
<evidence type="ECO:0000256" key="3">
    <source>
        <dbReference type="ARBA" id="ARBA00022540"/>
    </source>
</evidence>
<dbReference type="GO" id="GO:0003743">
    <property type="term" value="F:translation initiation factor activity"/>
    <property type="evidence" value="ECO:0007669"/>
    <property type="project" value="UniProtKB-UniRule"/>
</dbReference>
<keyword evidence="6 7" id="KW-0175">Coiled coil</keyword>
<dbReference type="GO" id="GO:0001732">
    <property type="term" value="P:formation of cytoplasmic translation initiation complex"/>
    <property type="evidence" value="ECO:0007669"/>
    <property type="project" value="UniProtKB-UniRule"/>
</dbReference>
<comment type="function">
    <text evidence="7">RNA-binding component of the eukaryotic translation initiation factor 3 (eIF-3) complex, which is involved in protein synthesis of a specialized repertoire of mRNAs and, together with other initiation factors, stimulates binding of mRNA and methionyl-tRNAi to the 40S ribosome. The eIF-3 complex specifically targets and initiates translation of a subset of mRNAs involved in cell proliferation.</text>
</comment>
<comment type="subcellular location">
    <subcellularLocation>
        <location evidence="1 7">Cytoplasm</location>
    </subcellularLocation>
</comment>
<dbReference type="FunFam" id="1.25.40.860:FF:000003">
    <property type="entry name" value="Eukaryotic translation initiation factor 3 subunit A"/>
    <property type="match status" value="1"/>
</dbReference>
<dbReference type="GO" id="GO:0003729">
    <property type="term" value="F:mRNA binding"/>
    <property type="evidence" value="ECO:0007669"/>
    <property type="project" value="TreeGrafter"/>
</dbReference>
<evidence type="ECO:0000313" key="10">
    <source>
        <dbReference type="EMBL" id="ODQ65606.1"/>
    </source>
</evidence>
<organism evidence="10 11">
    <name type="scientific">Nadsonia fulvescens var. elongata DSM 6958</name>
    <dbReference type="NCBI Taxonomy" id="857566"/>
    <lineage>
        <taxon>Eukaryota</taxon>
        <taxon>Fungi</taxon>
        <taxon>Dikarya</taxon>
        <taxon>Ascomycota</taxon>
        <taxon>Saccharomycotina</taxon>
        <taxon>Dipodascomycetes</taxon>
        <taxon>Dipodascales</taxon>
        <taxon>Dipodascales incertae sedis</taxon>
        <taxon>Nadsonia</taxon>
    </lineage>
</organism>
<feature type="compositionally biased region" description="Low complexity" evidence="8">
    <location>
        <begin position="870"/>
        <end position="890"/>
    </location>
</feature>
<name>A0A1E3PJI0_9ASCO</name>
<feature type="domain" description="PCI" evidence="9">
    <location>
        <begin position="315"/>
        <end position="498"/>
    </location>
</feature>
<keyword evidence="11" id="KW-1185">Reference proteome</keyword>
<accession>A0A1E3PJI0</accession>
<dbReference type="GO" id="GO:0010494">
    <property type="term" value="C:cytoplasmic stress granule"/>
    <property type="evidence" value="ECO:0007669"/>
    <property type="project" value="EnsemblFungi"/>
</dbReference>
<evidence type="ECO:0000256" key="5">
    <source>
        <dbReference type="ARBA" id="ARBA00022917"/>
    </source>
</evidence>
<comment type="subunit">
    <text evidence="7">Component of the eukaryotic translation initiation factor 3 (eIF-3) complex.</text>
</comment>
<dbReference type="OrthoDB" id="18884at2759"/>
<feature type="coiled-coil region" evidence="7">
    <location>
        <begin position="544"/>
        <end position="644"/>
    </location>
</feature>
<keyword evidence="5 7" id="KW-0648">Protein biosynthesis</keyword>
<keyword evidence="2 7" id="KW-0963">Cytoplasm</keyword>
<evidence type="ECO:0000259" key="9">
    <source>
        <dbReference type="PROSITE" id="PS50250"/>
    </source>
</evidence>
<sequence length="947" mass="107609">MAPYHRPENTLKRAEELIAVGQSAAALELLYETISSKRTRSLSPAALDPIAIRFVELAVELRKGKTVKDGLHQYKKNVQATSVGSIEVIIKKFIDLSELKVHEAKAEADQATTIDADEDLEAETTPEDLLLATISGDQNKDRSDRELVTPWLKFLWEAYRTSLDILRNSSRLEIIYKTVVEQAFTFCRENTRKTEFRRLCEVLRNHLQSSNKTGQLNAIDVNDPETMQRFLDIRFAQLEVAAELELWQEAFRSVEDVHNLLVSSKRSPKPQMMTRYYEHLAQIFSVGGNSLFHAAALAKYYNLASQNPSIDAAERTRMASLVVTSVLSIPTLTQQQSKTALIEVDEQKNKNTRLTSLLNLSKTPTRDSLLKSILGKNVLAHVKPEVKELYKILEVDFHPLTLSKKLSPVIAAVASEPKFSAYIKPLYQVILTRLFQQLSQVYEAVKLEFVLKLATLPAPFNASHIEIENFIIKSCKRGQLSVQLDHDNASITFKNDLFNKPKTTSAESTSSLQATPSEIVRSQLSRLGKVLFATVSQVDRVFIEEQAANKKASIERAIAGIEEERAAVAARYEFIEKRKEEAALAKVQRESEEQRKRLQKLHDEQLAEKIRIEEDKRKRELLRIQKEQDAIRDQEKKKIAEEINAKGIIKIDVDNLEDMDTNRLRTMQVEQLEKESKDKSERLRITGRRLDHIERALRREEVPLVEADYEIQKVSDAERYNFRTKALIESSKREFAERKLLVSRFQRITPFYQDFYAEIAGKRKELFDTKRKEAIAKLERAKEERIAQVIADHDRKLAETARREAEERQAAAREAEAHQAAERAEKEKVERLQKEKREREETNKQRDEILKRQLEREAEIEAKLAARRAGGSSAPSSSPGSSNGGYVPPSRRTGGYVPPSRRVGGEGPPPRRFGGEAPSSSPSSTTAPSTGGKYVPGALRRARENAN</sequence>
<evidence type="ECO:0000256" key="6">
    <source>
        <dbReference type="ARBA" id="ARBA00023054"/>
    </source>
</evidence>
<dbReference type="GO" id="GO:0002188">
    <property type="term" value="P:translation reinitiation"/>
    <property type="evidence" value="ECO:0007669"/>
    <property type="project" value="TreeGrafter"/>
</dbReference>
<dbReference type="GO" id="GO:0016282">
    <property type="term" value="C:eukaryotic 43S preinitiation complex"/>
    <property type="evidence" value="ECO:0007669"/>
    <property type="project" value="UniProtKB-UniRule"/>
</dbReference>
<dbReference type="HAMAP" id="MF_03000">
    <property type="entry name" value="eIF3a"/>
    <property type="match status" value="1"/>
</dbReference>
<dbReference type="InterPro" id="IPR027512">
    <property type="entry name" value="EIF3A"/>
</dbReference>
<dbReference type="PROSITE" id="PS50250">
    <property type="entry name" value="PCI"/>
    <property type="match status" value="1"/>
</dbReference>
<evidence type="ECO:0000313" key="11">
    <source>
        <dbReference type="Proteomes" id="UP000095009"/>
    </source>
</evidence>
<dbReference type="InterPro" id="IPR054711">
    <property type="entry name" value="eIF3a_PCI_TPR-like"/>
</dbReference>
<proteinExistence type="inferred from homology"/>
<dbReference type="PANTHER" id="PTHR14005">
    <property type="entry name" value="EUKARYOTIC TRANSLATION INITIATION FACTOR 3, THETA SUBUNIT"/>
    <property type="match status" value="1"/>
</dbReference>
<feature type="region of interest" description="Disordered" evidence="8">
    <location>
        <begin position="800"/>
        <end position="947"/>
    </location>
</feature>
<feature type="compositionally biased region" description="Low complexity" evidence="8">
    <location>
        <begin position="915"/>
        <end position="930"/>
    </location>
</feature>
<dbReference type="GO" id="GO:0071541">
    <property type="term" value="C:eukaryotic translation initiation factor 3 complex, eIF3m"/>
    <property type="evidence" value="ECO:0007669"/>
    <property type="project" value="EnsemblFungi"/>
</dbReference>
<protein>
    <recommendedName>
        <fullName evidence="7">Eukaryotic translation initiation factor 3 subunit A</fullName>
        <shortName evidence="7">eIF3a</shortName>
    </recommendedName>
    <alternativeName>
        <fullName evidence="7">Eukaryotic translation initiation factor 3 110 kDa subunit homolog</fullName>
        <shortName evidence="7">eIF3 p110</shortName>
    </alternativeName>
    <alternativeName>
        <fullName evidence="7">Translation initiation factor eIF3, p110 subunit homolog</fullName>
    </alternativeName>
</protein>
<dbReference type="EMBL" id="KV454409">
    <property type="protein sequence ID" value="ODQ65606.1"/>
    <property type="molecule type" value="Genomic_DNA"/>
</dbReference>
<evidence type="ECO:0000256" key="7">
    <source>
        <dbReference type="HAMAP-Rule" id="MF_03000"/>
    </source>
</evidence>
<dbReference type="GO" id="GO:0033290">
    <property type="term" value="C:eukaryotic 48S preinitiation complex"/>
    <property type="evidence" value="ECO:0007669"/>
    <property type="project" value="UniProtKB-UniRule"/>
</dbReference>